<dbReference type="Pfam" id="PF04563">
    <property type="entry name" value="RNA_pol_Rpb2_1"/>
    <property type="match status" value="1"/>
</dbReference>
<dbReference type="FunFam" id="3.90.1800.10:FF:000002">
    <property type="entry name" value="DNA-directed RNA polymerase subunit beta"/>
    <property type="match status" value="1"/>
</dbReference>
<evidence type="ECO:0000259" key="20">
    <source>
        <dbReference type="Pfam" id="PF04565"/>
    </source>
</evidence>
<feature type="region of interest" description="Disordered" evidence="15">
    <location>
        <begin position="1"/>
        <end position="20"/>
    </location>
</feature>
<dbReference type="InterPro" id="IPR007641">
    <property type="entry name" value="RNA_pol_Rpb2_7"/>
</dbReference>
<evidence type="ECO:0000256" key="1">
    <source>
        <dbReference type="ARBA" id="ARBA00004123"/>
    </source>
</evidence>
<comment type="subunit">
    <text evidence="3">Component of the RNA polymerase III (Pol III) complex consisting of 17 subunits.</text>
</comment>
<dbReference type="InterPro" id="IPR007646">
    <property type="entry name" value="RNA_pol_Rpb2_4"/>
</dbReference>
<dbReference type="FunFam" id="3.90.1100.10:FF:000021">
    <property type="entry name" value="DNA-directed RNA polymerase subunit beta"/>
    <property type="match status" value="1"/>
</dbReference>
<dbReference type="GO" id="GO:0006351">
    <property type="term" value="P:DNA-templated transcription"/>
    <property type="evidence" value="ECO:0007669"/>
    <property type="project" value="InterPro"/>
</dbReference>
<dbReference type="FunFam" id="3.90.1110.10:FF:000006">
    <property type="entry name" value="DNA-directed RNA polymerase subunit beta"/>
    <property type="match status" value="1"/>
</dbReference>
<dbReference type="InterPro" id="IPR037034">
    <property type="entry name" value="RNA_pol_Rpb2_2_sf"/>
</dbReference>
<dbReference type="CDD" id="cd00653">
    <property type="entry name" value="RNA_pol_B_RPB2"/>
    <property type="match status" value="1"/>
</dbReference>
<dbReference type="EC" id="2.7.7.6" evidence="14"/>
<feature type="domain" description="RNA polymerase beta subunit protrusion" evidence="19">
    <location>
        <begin position="51"/>
        <end position="430"/>
    </location>
</feature>
<dbReference type="InterPro" id="IPR007642">
    <property type="entry name" value="RNA_pol_Rpb2_2"/>
</dbReference>
<evidence type="ECO:0000313" key="24">
    <source>
        <dbReference type="Proteomes" id="UP000785679"/>
    </source>
</evidence>
<comment type="function">
    <text evidence="14">DNA-dependent RNA polymerase catalyzes the transcription of DNA into RNA using the four ribonucleoside triphosphates as substrates.</text>
</comment>
<dbReference type="Gene3D" id="3.90.1110.10">
    <property type="entry name" value="RNA polymerase Rpb2, domain 2"/>
    <property type="match status" value="1"/>
</dbReference>
<keyword evidence="11" id="KW-0539">Nucleus</keyword>
<dbReference type="GO" id="GO:0000428">
    <property type="term" value="C:DNA-directed RNA polymerase complex"/>
    <property type="evidence" value="ECO:0007669"/>
    <property type="project" value="UniProtKB-KW"/>
</dbReference>
<feature type="domain" description="DNA-directed RNA polymerase subunit 2 hybrid-binding" evidence="16">
    <location>
        <begin position="686"/>
        <end position="1068"/>
    </location>
</feature>
<dbReference type="PROSITE" id="PS01166">
    <property type="entry name" value="RNA_POL_BETA"/>
    <property type="match status" value="1"/>
</dbReference>
<evidence type="ECO:0000259" key="18">
    <source>
        <dbReference type="Pfam" id="PF04561"/>
    </source>
</evidence>
<evidence type="ECO:0000256" key="9">
    <source>
        <dbReference type="ARBA" id="ARBA00022833"/>
    </source>
</evidence>
<keyword evidence="10 14" id="KW-0804">Transcription</keyword>
<dbReference type="FunFam" id="2.40.270.10:FF:000006">
    <property type="entry name" value="DNA-directed RNA polymerase subunit beta"/>
    <property type="match status" value="1"/>
</dbReference>
<feature type="domain" description="RNA polymerase Rpb2" evidence="18">
    <location>
        <begin position="198"/>
        <end position="378"/>
    </location>
</feature>
<evidence type="ECO:0000259" key="21">
    <source>
        <dbReference type="Pfam" id="PF04566"/>
    </source>
</evidence>
<keyword evidence="5 14" id="KW-0808">Transferase</keyword>
<evidence type="ECO:0000256" key="6">
    <source>
        <dbReference type="ARBA" id="ARBA00022695"/>
    </source>
</evidence>
<evidence type="ECO:0000259" key="22">
    <source>
        <dbReference type="Pfam" id="PF04567"/>
    </source>
</evidence>
<keyword evidence="4 14" id="KW-0240">DNA-directed RNA polymerase</keyword>
<dbReference type="InterPro" id="IPR007644">
    <property type="entry name" value="RNA_pol_bsu_protrusion"/>
</dbReference>
<dbReference type="InterPro" id="IPR037033">
    <property type="entry name" value="DNA-dir_RNAP_su2_hyb_sf"/>
</dbReference>
<dbReference type="InterPro" id="IPR007647">
    <property type="entry name" value="RNA_pol_Rpb2_5"/>
</dbReference>
<dbReference type="Gene3D" id="2.40.50.150">
    <property type="match status" value="1"/>
</dbReference>
<dbReference type="OrthoDB" id="10248617at2759"/>
<dbReference type="GO" id="GO:0003899">
    <property type="term" value="F:DNA-directed RNA polymerase activity"/>
    <property type="evidence" value="ECO:0007669"/>
    <property type="project" value="UniProtKB-EC"/>
</dbReference>
<dbReference type="EMBL" id="RRYP01001884">
    <property type="protein sequence ID" value="TNV85376.1"/>
    <property type="molecule type" value="Genomic_DNA"/>
</dbReference>
<feature type="region of interest" description="Disordered" evidence="15">
    <location>
        <begin position="1049"/>
        <end position="1070"/>
    </location>
</feature>
<dbReference type="AlphaFoldDB" id="A0A8J8P4B8"/>
<dbReference type="InterPro" id="IPR014724">
    <property type="entry name" value="RNA_pol_RPB2_OB-fold"/>
</dbReference>
<evidence type="ECO:0000259" key="17">
    <source>
        <dbReference type="Pfam" id="PF04560"/>
    </source>
</evidence>
<dbReference type="Pfam" id="PF04560">
    <property type="entry name" value="RNA_pol_Rpb2_7"/>
    <property type="match status" value="1"/>
</dbReference>
<reference evidence="23" key="1">
    <citation type="submission" date="2019-06" db="EMBL/GenBank/DDBJ databases">
        <authorList>
            <person name="Zheng W."/>
        </authorList>
    </citation>
    <scope>NUCLEOTIDE SEQUENCE</scope>
    <source>
        <strain evidence="23">QDHG01</strain>
    </source>
</reference>
<evidence type="ECO:0000256" key="12">
    <source>
        <dbReference type="ARBA" id="ARBA00048552"/>
    </source>
</evidence>
<comment type="catalytic activity">
    <reaction evidence="12 14">
        <text>RNA(n) + a ribonucleoside 5'-triphosphate = RNA(n+1) + diphosphate</text>
        <dbReference type="Rhea" id="RHEA:21248"/>
        <dbReference type="Rhea" id="RHEA-COMP:14527"/>
        <dbReference type="Rhea" id="RHEA-COMP:17342"/>
        <dbReference type="ChEBI" id="CHEBI:33019"/>
        <dbReference type="ChEBI" id="CHEBI:61557"/>
        <dbReference type="ChEBI" id="CHEBI:140395"/>
        <dbReference type="EC" id="2.7.7.6"/>
    </reaction>
</comment>
<comment type="similarity">
    <text evidence="2 13">Belongs to the RNA polymerase beta chain family.</text>
</comment>
<evidence type="ECO:0000256" key="10">
    <source>
        <dbReference type="ARBA" id="ARBA00023163"/>
    </source>
</evidence>
<dbReference type="FunFam" id="3.90.1070.20:FF:000002">
    <property type="entry name" value="DNA-directed RNA polymerase subunit beta"/>
    <property type="match status" value="1"/>
</dbReference>
<evidence type="ECO:0000256" key="7">
    <source>
        <dbReference type="ARBA" id="ARBA00022723"/>
    </source>
</evidence>
<gene>
    <name evidence="23" type="ORF">FGO68_gene7213</name>
</gene>
<dbReference type="GO" id="GO:0005634">
    <property type="term" value="C:nucleus"/>
    <property type="evidence" value="ECO:0007669"/>
    <property type="project" value="UniProtKB-SubCell"/>
</dbReference>
<dbReference type="Pfam" id="PF04567">
    <property type="entry name" value="RNA_pol_Rpb2_5"/>
    <property type="match status" value="1"/>
</dbReference>
<keyword evidence="8" id="KW-0863">Zinc-finger</keyword>
<evidence type="ECO:0000256" key="4">
    <source>
        <dbReference type="ARBA" id="ARBA00022478"/>
    </source>
</evidence>
<comment type="subcellular location">
    <subcellularLocation>
        <location evidence="1">Nucleus</location>
    </subcellularLocation>
</comment>
<dbReference type="InterPro" id="IPR015712">
    <property type="entry name" value="DNA-dir_RNA_pol_su2"/>
</dbReference>
<dbReference type="GO" id="GO:0008270">
    <property type="term" value="F:zinc ion binding"/>
    <property type="evidence" value="ECO:0007669"/>
    <property type="project" value="UniProtKB-KW"/>
</dbReference>
<accession>A0A8J8P4B8</accession>
<evidence type="ECO:0000313" key="23">
    <source>
        <dbReference type="EMBL" id="TNV85376.1"/>
    </source>
</evidence>
<evidence type="ECO:0000256" key="3">
    <source>
        <dbReference type="ARBA" id="ARBA00011206"/>
    </source>
</evidence>
<dbReference type="Pfam" id="PF04566">
    <property type="entry name" value="RNA_pol_Rpb2_4"/>
    <property type="match status" value="1"/>
</dbReference>
<feature type="domain" description="RNA polymerase Rpb2" evidence="22">
    <location>
        <begin position="638"/>
        <end position="677"/>
    </location>
</feature>
<evidence type="ECO:0000256" key="11">
    <source>
        <dbReference type="ARBA" id="ARBA00023242"/>
    </source>
</evidence>
<keyword evidence="7" id="KW-0479">Metal-binding</keyword>
<dbReference type="NCBIfam" id="NF007175">
    <property type="entry name" value="PRK09606.1"/>
    <property type="match status" value="1"/>
</dbReference>
<dbReference type="Pfam" id="PF00562">
    <property type="entry name" value="RNA_pol_Rpb2_6"/>
    <property type="match status" value="1"/>
</dbReference>
<evidence type="ECO:0000256" key="13">
    <source>
        <dbReference type="RuleBase" id="RU000434"/>
    </source>
</evidence>
<dbReference type="Pfam" id="PF04561">
    <property type="entry name" value="RNA_pol_Rpb2_2"/>
    <property type="match status" value="1"/>
</dbReference>
<keyword evidence="9" id="KW-0862">Zinc</keyword>
<dbReference type="Gene3D" id="2.40.270.10">
    <property type="entry name" value="DNA-directed RNA polymerase, subunit 2, domain 6"/>
    <property type="match status" value="1"/>
</dbReference>
<evidence type="ECO:0000256" key="2">
    <source>
        <dbReference type="ARBA" id="ARBA00006835"/>
    </source>
</evidence>
<dbReference type="InterPro" id="IPR007121">
    <property type="entry name" value="RNA_pol_bsu_CS"/>
</dbReference>
<dbReference type="Gene3D" id="3.90.1070.20">
    <property type="match status" value="1"/>
</dbReference>
<evidence type="ECO:0000259" key="19">
    <source>
        <dbReference type="Pfam" id="PF04563"/>
    </source>
</evidence>
<keyword evidence="24" id="KW-1185">Reference proteome</keyword>
<dbReference type="InterPro" id="IPR007120">
    <property type="entry name" value="DNA-dir_RNAP_su2_dom"/>
</dbReference>
<evidence type="ECO:0000256" key="8">
    <source>
        <dbReference type="ARBA" id="ARBA00022771"/>
    </source>
</evidence>
<dbReference type="GO" id="GO:0032549">
    <property type="term" value="F:ribonucleoside binding"/>
    <property type="evidence" value="ECO:0007669"/>
    <property type="project" value="InterPro"/>
</dbReference>
<dbReference type="PANTHER" id="PTHR20856">
    <property type="entry name" value="DNA-DIRECTED RNA POLYMERASE I SUBUNIT 2"/>
    <property type="match status" value="1"/>
</dbReference>
<dbReference type="Proteomes" id="UP000785679">
    <property type="component" value="Unassembled WGS sequence"/>
</dbReference>
<dbReference type="Gene3D" id="3.90.1800.10">
    <property type="entry name" value="RNA polymerase alpha subunit dimerisation domain"/>
    <property type="match status" value="1"/>
</dbReference>
<evidence type="ECO:0000256" key="14">
    <source>
        <dbReference type="RuleBase" id="RU363031"/>
    </source>
</evidence>
<evidence type="ECO:0000256" key="5">
    <source>
        <dbReference type="ARBA" id="ARBA00022679"/>
    </source>
</evidence>
<protein>
    <recommendedName>
        <fullName evidence="14">DNA-directed RNA polymerase subunit beta</fullName>
        <ecNumber evidence="14">2.7.7.6</ecNumber>
    </recommendedName>
</protein>
<dbReference type="Pfam" id="PF04565">
    <property type="entry name" value="RNA_pol_Rpb2_3"/>
    <property type="match status" value="1"/>
</dbReference>
<evidence type="ECO:0000256" key="15">
    <source>
        <dbReference type="SAM" id="MobiDB-lite"/>
    </source>
</evidence>
<dbReference type="InterPro" id="IPR007645">
    <property type="entry name" value="RNA_pol_Rpb2_3"/>
</dbReference>
<feature type="domain" description="RNA polymerase Rpb2" evidence="21">
    <location>
        <begin position="556"/>
        <end position="617"/>
    </location>
</feature>
<keyword evidence="6 14" id="KW-0548">Nucleotidyltransferase</keyword>
<proteinExistence type="inferred from homology"/>
<dbReference type="GO" id="GO:0003677">
    <property type="term" value="F:DNA binding"/>
    <property type="evidence" value="ECO:0007669"/>
    <property type="project" value="InterPro"/>
</dbReference>
<feature type="domain" description="RNA polymerase Rpb2" evidence="20">
    <location>
        <begin position="457"/>
        <end position="519"/>
    </location>
</feature>
<organism evidence="23 24">
    <name type="scientific">Halteria grandinella</name>
    <dbReference type="NCBI Taxonomy" id="5974"/>
    <lineage>
        <taxon>Eukaryota</taxon>
        <taxon>Sar</taxon>
        <taxon>Alveolata</taxon>
        <taxon>Ciliophora</taxon>
        <taxon>Intramacronucleata</taxon>
        <taxon>Spirotrichea</taxon>
        <taxon>Stichotrichia</taxon>
        <taxon>Sporadotrichida</taxon>
        <taxon>Halteriidae</taxon>
        <taxon>Halteria</taxon>
    </lineage>
</organism>
<name>A0A8J8P4B8_HALGN</name>
<dbReference type="Gene3D" id="3.90.1100.10">
    <property type="match status" value="1"/>
</dbReference>
<evidence type="ECO:0000259" key="16">
    <source>
        <dbReference type="Pfam" id="PF00562"/>
    </source>
</evidence>
<dbReference type="SUPFAM" id="SSF64484">
    <property type="entry name" value="beta and beta-prime subunits of DNA dependent RNA-polymerase"/>
    <property type="match status" value="1"/>
</dbReference>
<feature type="domain" description="RNA polymerase Rpb2" evidence="17">
    <location>
        <begin position="1070"/>
        <end position="1154"/>
    </location>
</feature>
<dbReference type="FunFam" id="2.40.270.10:FF:000011">
    <property type="entry name" value="DNA-directed RNA polymerase subunit beta"/>
    <property type="match status" value="1"/>
</dbReference>
<sequence length="1158" mass="130881">MSSSRKEMPPPPQEGDGNDFHELYNEAKLSQPIKKIEEKWKLVPAFLRLRGLVKQHIDSFNHFLNVDIKQVIKANELITSEADPKFYMKFTYISIEKPKIEEDCESHQLYPNECRIRDLTYAATITVDLEYTKGDRIYIKKGVSIGRMPMMLGASNCWLNNMSNDMLARNKECPYDPRGYFIIKGVEKVLLIQEQMSKNRIIIEQDPKKNFCAQVTSSTYTTKSRTTIVHKNEKFYLKHNTLAEDIPIVVAFKAMGMQCDQEVAQIIGTEPMYLEGLALSLQECSQLNILTQSQALEYMGSKVKTVKAFGPSKSKTPSDEARDILRNVVLAHIPLSKHHMPYFQKCRYMGLMIRRVIEAVNDPTKLDDKDYYGNKRLELAGQLISLLFEDLFKRFQFDLQKQIDSALSRTGARRDNFDAITCIRQDTITSGLEMAIASGNWVLKRFKMERIGVTQPLSRLSYIAAIGMMTRINSQFEKTRKISGPRALQPSHWGILCPADTPEGESCGLVKNLALTTHVTTDCPEAPLHRICIDLGMEDAALLGGDELYSKEHVLIFLNGQPIGVHKQPQKFVRNFRFLRKRGRIQEFVSIYLNDQQNCIYIASDGGRLVRPLLVVEKGKLKLQQRDIEDLSLGLKDFNDFLKEGLIEYLDVNEENNALIALNEELLSREHTTHMEIDPFTILGCVAGLIPYPHHNQSPRNTYQCAMGKQAIGTCGYNQLNRVDTLLYLMVYPQKPLVKTRTIEINNFEKLPAGQNASVAIMSYSGYDIEDAVILNRSSLDRGFARALYVRRYQADIKRYSNGSADVIMPATLPKEKHRQGMFKKFHALDQSGVARVGEALNSGDIFINKYAPVQLADAANQTLSKPNHQPSDNFEYKPRPEAYKGANPAYVDRVIMTSTQEDPFLIKVITRQTRVPEIGDKFSSRHGQKGVVGLIVPQEDMPFSERNGWCPDLVMNPHGFPSRMTVGKMIELISGKAGVLTGACKYGTAFSGDPVEEMGKLLVKNGYSYDGKDVLMSGISGEILPCFVFSGPIYYQRLKHMVQDKMHSRARGPKSTLTRQPTEGRSRDGGLRLGEMERDCLIGYGAANLLLERLMISSDQFVVWVCGKCGFIGYEGMCSYCKSGEQVCSVKMPYACKLLLQELQSMNIRTQIKLADV</sequence>
<comment type="caution">
    <text evidence="23">The sequence shown here is derived from an EMBL/GenBank/DDBJ whole genome shotgun (WGS) entry which is preliminary data.</text>
</comment>